<protein>
    <submittedName>
        <fullName evidence="3">Pilus assembly protein PilP</fullName>
    </submittedName>
</protein>
<keyword evidence="2" id="KW-0732">Signal</keyword>
<dbReference type="OrthoDB" id="5296580at2"/>
<name>A0A508A4K6_9GAMM</name>
<organism evidence="3 4">
    <name type="scientific">Marilutibacter aestuarii</name>
    <dbReference type="NCBI Taxonomy" id="1706195"/>
    <lineage>
        <taxon>Bacteria</taxon>
        <taxon>Pseudomonadati</taxon>
        <taxon>Pseudomonadota</taxon>
        <taxon>Gammaproteobacteria</taxon>
        <taxon>Lysobacterales</taxon>
        <taxon>Lysobacteraceae</taxon>
        <taxon>Marilutibacter</taxon>
    </lineage>
</organism>
<sequence length="179" mass="19261">MQTKRPLGRAVAAGLMLLALAGCSRGITSTPGEAPNLEKWIDEVKARPAPPLDPLPVMQQFESFEYNAQALRDPFSRAFRDQDGGSGPRPDSSRRKQTLEQFPLDSLDMVGTLGAGSGIVALVMAPDKVTYRVTPGAYMGQSDGRVTSVHEDRIELVELVPDGAGGWLERPASVALEDQ</sequence>
<dbReference type="Pfam" id="PF04351">
    <property type="entry name" value="PilP"/>
    <property type="match status" value="1"/>
</dbReference>
<feature type="region of interest" description="Disordered" evidence="1">
    <location>
        <begin position="75"/>
        <end position="97"/>
    </location>
</feature>
<comment type="caution">
    <text evidence="3">The sequence shown here is derived from an EMBL/GenBank/DDBJ whole genome shotgun (WGS) entry which is preliminary data.</text>
</comment>
<dbReference type="Proteomes" id="UP000318212">
    <property type="component" value="Unassembled WGS sequence"/>
</dbReference>
<keyword evidence="4" id="KW-1185">Reference proteome</keyword>
<feature type="signal peptide" evidence="2">
    <location>
        <begin position="1"/>
        <end position="21"/>
    </location>
</feature>
<dbReference type="InterPro" id="IPR007446">
    <property type="entry name" value="PilP"/>
</dbReference>
<proteinExistence type="predicted"/>
<dbReference type="Gene3D" id="2.30.30.830">
    <property type="match status" value="1"/>
</dbReference>
<reference evidence="3 4" key="1">
    <citation type="submission" date="2019-06" db="EMBL/GenBank/DDBJ databases">
        <title>Lysobacter alkalisoli sp. nov. isolated from saline soil.</title>
        <authorList>
            <person name="Sun J.-Q."/>
            <person name="Xu L."/>
        </authorList>
    </citation>
    <scope>NUCLEOTIDE SEQUENCE [LARGE SCALE GENOMIC DNA]</scope>
    <source>
        <strain evidence="3 4">JCM 31130</strain>
    </source>
</reference>
<evidence type="ECO:0000313" key="3">
    <source>
        <dbReference type="EMBL" id="TQD41885.1"/>
    </source>
</evidence>
<dbReference type="PANTHER" id="PTHR39555">
    <property type="entry name" value="FIMBRIAL ASSEMBLY PROTEIN PILO-LIKE PROTEIN-RELATED"/>
    <property type="match status" value="1"/>
</dbReference>
<gene>
    <name evidence="3" type="ORF">FKV25_12415</name>
</gene>
<accession>A0A508A4K6</accession>
<feature type="chain" id="PRO_5021393357" evidence="2">
    <location>
        <begin position="22"/>
        <end position="179"/>
    </location>
</feature>
<dbReference type="PIRSF" id="PIRSF016481">
    <property type="entry name" value="Pilus_assembly_PilP"/>
    <property type="match status" value="1"/>
</dbReference>
<dbReference type="EMBL" id="VICE01000114">
    <property type="protein sequence ID" value="TQD41885.1"/>
    <property type="molecule type" value="Genomic_DNA"/>
</dbReference>
<dbReference type="AlphaFoldDB" id="A0A508A4K6"/>
<evidence type="ECO:0000256" key="2">
    <source>
        <dbReference type="SAM" id="SignalP"/>
    </source>
</evidence>
<evidence type="ECO:0000256" key="1">
    <source>
        <dbReference type="SAM" id="MobiDB-lite"/>
    </source>
</evidence>
<dbReference type="PROSITE" id="PS51257">
    <property type="entry name" value="PROKAR_LIPOPROTEIN"/>
    <property type="match status" value="1"/>
</dbReference>
<evidence type="ECO:0000313" key="4">
    <source>
        <dbReference type="Proteomes" id="UP000318212"/>
    </source>
</evidence>
<dbReference type="PANTHER" id="PTHR39555:SF1">
    <property type="entry name" value="TYPE IV PILUS INNER MEMBRANE COMPONENT PILO"/>
    <property type="match status" value="1"/>
</dbReference>